<gene>
    <name evidence="1" type="ORF">UFOVP629_105</name>
</gene>
<organism evidence="1">
    <name type="scientific">uncultured Caudovirales phage</name>
    <dbReference type="NCBI Taxonomy" id="2100421"/>
    <lineage>
        <taxon>Viruses</taxon>
        <taxon>Duplodnaviria</taxon>
        <taxon>Heunggongvirae</taxon>
        <taxon>Uroviricota</taxon>
        <taxon>Caudoviricetes</taxon>
        <taxon>Peduoviridae</taxon>
        <taxon>Maltschvirus</taxon>
        <taxon>Maltschvirus maltsch</taxon>
    </lineage>
</organism>
<reference evidence="1" key="1">
    <citation type="submission" date="2020-04" db="EMBL/GenBank/DDBJ databases">
        <authorList>
            <person name="Chiriac C."/>
            <person name="Salcher M."/>
            <person name="Ghai R."/>
            <person name="Kavagutti S V."/>
        </authorList>
    </citation>
    <scope>NUCLEOTIDE SEQUENCE</scope>
</reference>
<dbReference type="EMBL" id="LR796612">
    <property type="protein sequence ID" value="CAB4154374.1"/>
    <property type="molecule type" value="Genomic_DNA"/>
</dbReference>
<accession>A0A6J5NFZ2</accession>
<proteinExistence type="predicted"/>
<sequence length="52" mass="5771">MLLTYTIHTPMLHDARSQALRQAASQGWTRVSVTAIKKVAPQTYEVSVVLTT</sequence>
<protein>
    <submittedName>
        <fullName evidence="1">Uncharacterized protein</fullName>
    </submittedName>
</protein>
<evidence type="ECO:0000313" key="1">
    <source>
        <dbReference type="EMBL" id="CAB4154374.1"/>
    </source>
</evidence>
<name>A0A6J5NFZ2_9CAUD</name>